<comment type="caution">
    <text evidence="3">The sequence shown here is derived from an EMBL/GenBank/DDBJ whole genome shotgun (WGS) entry which is preliminary data.</text>
</comment>
<proteinExistence type="predicted"/>
<name>A0A2C5Y2E1_9HYPO</name>
<dbReference type="Proteomes" id="UP000226192">
    <property type="component" value="Unassembled WGS sequence"/>
</dbReference>
<feature type="signal peptide" evidence="1">
    <location>
        <begin position="1"/>
        <end position="20"/>
    </location>
</feature>
<dbReference type="SUPFAM" id="SSF53850">
    <property type="entry name" value="Periplasmic binding protein-like II"/>
    <property type="match status" value="1"/>
</dbReference>
<dbReference type="Pfam" id="PF12849">
    <property type="entry name" value="PBP_like_2"/>
    <property type="match status" value="1"/>
</dbReference>
<dbReference type="OrthoDB" id="10260248at2759"/>
<feature type="chain" id="PRO_5013061539" description="PBP domain-containing protein" evidence="1">
    <location>
        <begin position="21"/>
        <end position="312"/>
    </location>
</feature>
<dbReference type="EMBL" id="NJET01000062">
    <property type="protein sequence ID" value="PHH62847.1"/>
    <property type="molecule type" value="Genomic_DNA"/>
</dbReference>
<gene>
    <name evidence="3" type="ORF">CDD81_6647</name>
</gene>
<dbReference type="AlphaFoldDB" id="A0A2C5Y2E1"/>
<organism evidence="3 4">
    <name type="scientific">Ophiocordyceps australis</name>
    <dbReference type="NCBI Taxonomy" id="1399860"/>
    <lineage>
        <taxon>Eukaryota</taxon>
        <taxon>Fungi</taxon>
        <taxon>Dikarya</taxon>
        <taxon>Ascomycota</taxon>
        <taxon>Pezizomycotina</taxon>
        <taxon>Sordariomycetes</taxon>
        <taxon>Hypocreomycetidae</taxon>
        <taxon>Hypocreales</taxon>
        <taxon>Ophiocordycipitaceae</taxon>
        <taxon>Ophiocordyceps</taxon>
    </lineage>
</organism>
<dbReference type="InterPro" id="IPR052738">
    <property type="entry name" value="ABC-Tungstate_binding"/>
</dbReference>
<keyword evidence="1" id="KW-0732">Signal</keyword>
<evidence type="ECO:0000313" key="3">
    <source>
        <dbReference type="EMBL" id="PHH62847.1"/>
    </source>
</evidence>
<dbReference type="STRING" id="1399860.A0A2C5Y2E1"/>
<dbReference type="PANTHER" id="PTHR37945">
    <property type="entry name" value="EXTRACELLULAR TUNGSTATE BINDING PROTEIN"/>
    <property type="match status" value="1"/>
</dbReference>
<dbReference type="Gene3D" id="3.40.190.10">
    <property type="entry name" value="Periplasmic binding protein-like II"/>
    <property type="match status" value="2"/>
</dbReference>
<protein>
    <recommendedName>
        <fullName evidence="2">PBP domain-containing protein</fullName>
    </recommendedName>
</protein>
<keyword evidence="4" id="KW-1185">Reference proteome</keyword>
<reference evidence="3 4" key="1">
    <citation type="submission" date="2017-06" db="EMBL/GenBank/DDBJ databases">
        <title>Ant-infecting Ophiocordyceps genomes reveal a high diversity of potential behavioral manipulation genes and a possible major role for enterotoxins.</title>
        <authorList>
            <person name="De Bekker C."/>
            <person name="Evans H.C."/>
            <person name="Brachmann A."/>
            <person name="Hughes D.P."/>
        </authorList>
    </citation>
    <scope>NUCLEOTIDE SEQUENCE [LARGE SCALE GENOMIC DNA]</scope>
    <source>
        <strain evidence="3 4">Map64</strain>
    </source>
</reference>
<sequence>MAWLSKFAATVIILLAPAAALNYSAVYHGWMHSCEDAPIKIRIGNGGAGQSGLIQALADTFIQFCLVRGIEPFRIAWYESDTTYSLASLKTGDIDVAITYNRFAEHEAVKQGYVDDDAPFYIFNDHFLLVGPRANPANLSQDNTVEEMFSAIFHAAEGEETMPPVRFLSRFDKSATNILESNFWIKIGQVPWANTPSPWYHQFSAFPREALIHAIEYEEYTLTDRGTFLSLPRYLRNSITVFKAGTDDGNDPLLNAAYLSVGTRAQNVSLARFFGRWTMHPNGQTVIKHFGKGEEPLYSGSPIRTLDELGRM</sequence>
<evidence type="ECO:0000313" key="4">
    <source>
        <dbReference type="Proteomes" id="UP000226192"/>
    </source>
</evidence>
<feature type="domain" description="PBP" evidence="2">
    <location>
        <begin position="38"/>
        <end position="278"/>
    </location>
</feature>
<accession>A0A2C5Y2E1</accession>
<evidence type="ECO:0000256" key="1">
    <source>
        <dbReference type="SAM" id="SignalP"/>
    </source>
</evidence>
<evidence type="ECO:0000259" key="2">
    <source>
        <dbReference type="Pfam" id="PF12849"/>
    </source>
</evidence>
<dbReference type="PANTHER" id="PTHR37945:SF1">
    <property type="entry name" value="EXTRACELLULAR TUNGSTATE BINDING PROTEIN"/>
    <property type="match status" value="1"/>
</dbReference>
<dbReference type="InterPro" id="IPR024370">
    <property type="entry name" value="PBP_domain"/>
</dbReference>